<dbReference type="InterPro" id="IPR050833">
    <property type="entry name" value="Poly_Biosynth_Transport"/>
</dbReference>
<evidence type="ECO:0000313" key="9">
    <source>
        <dbReference type="Proteomes" id="UP001139534"/>
    </source>
</evidence>
<evidence type="ECO:0000256" key="2">
    <source>
        <dbReference type="ARBA" id="ARBA00022475"/>
    </source>
</evidence>
<accession>A0A9X2BRG1</accession>
<comment type="subcellular location">
    <subcellularLocation>
        <location evidence="1">Cell membrane</location>
        <topology evidence="1">Multi-pass membrane protein</topology>
    </subcellularLocation>
</comment>
<feature type="transmembrane region" description="Helical" evidence="7">
    <location>
        <begin position="421"/>
        <end position="440"/>
    </location>
</feature>
<keyword evidence="9" id="KW-1185">Reference proteome</keyword>
<feature type="region of interest" description="Disordered" evidence="6">
    <location>
        <begin position="453"/>
        <end position="481"/>
    </location>
</feature>
<feature type="transmembrane region" description="Helical" evidence="7">
    <location>
        <begin position="363"/>
        <end position="387"/>
    </location>
</feature>
<feature type="transmembrane region" description="Helical" evidence="7">
    <location>
        <begin position="41"/>
        <end position="62"/>
    </location>
</feature>
<keyword evidence="3 7" id="KW-0812">Transmembrane</keyword>
<feature type="transmembrane region" description="Helical" evidence="7">
    <location>
        <begin position="74"/>
        <end position="92"/>
    </location>
</feature>
<protein>
    <submittedName>
        <fullName evidence="8">Oligosaccharide flippase family protein</fullName>
    </submittedName>
</protein>
<feature type="transmembrane region" description="Helical" evidence="7">
    <location>
        <begin position="399"/>
        <end position="415"/>
    </location>
</feature>
<name>A0A9X2BRG1_9BACL</name>
<evidence type="ECO:0000256" key="3">
    <source>
        <dbReference type="ARBA" id="ARBA00022692"/>
    </source>
</evidence>
<evidence type="ECO:0000256" key="6">
    <source>
        <dbReference type="SAM" id="MobiDB-lite"/>
    </source>
</evidence>
<sequence length="481" mass="54001">MMKKLSSPIIRYLRQLGKLLRIRSLPGLVRKLMNDGFLRNVAVLASGTMISQVIVMATLPVLTRLYSPTEYGTYSMYLSIIGILLMVISFSYENAITLPEDDRTASTVLSLSLRICIGVSIASGIGIHILEEPLSAWLHESYLTHYYLFFIVSLFGAGFYQILNYWSIRKKYFKPLARTKYTQSLSQVSSQIGLSLFNLGPLGLIIGDIVGRFGGLLPQWRLWRRDVKSQAITSDWADLKESAYRYRRFPFLSMAAGLLNSVVLYVPTILLASFYGPQVAGWFALCQRILGSPMTLIMTSVRNVYLAETADSMINNPRRLYPLFRKTVRNVFLFGALVIFIIVAVGPYMFSFLFGEEWARSGSFIRILSIMYLSQFVANSVGSTIDVMERQDLHLYREIIRSALILGSLYFAWHTQQSAEVAIGLFSAASTLGYALHLGLSWHSVRKYKGADSEGEDAMETSVEPSTEGSVEISLLGKERG</sequence>
<dbReference type="Pfam" id="PF13440">
    <property type="entry name" value="Polysacc_synt_3"/>
    <property type="match status" value="1"/>
</dbReference>
<keyword evidence="2" id="KW-1003">Cell membrane</keyword>
<keyword evidence="4 7" id="KW-1133">Transmembrane helix</keyword>
<gene>
    <name evidence="8" type="ORF">M0651_09015</name>
</gene>
<dbReference type="AlphaFoldDB" id="A0A9X2BRG1"/>
<dbReference type="GO" id="GO:0005886">
    <property type="term" value="C:plasma membrane"/>
    <property type="evidence" value="ECO:0007669"/>
    <property type="project" value="UniProtKB-SubCell"/>
</dbReference>
<dbReference type="Proteomes" id="UP001139534">
    <property type="component" value="Unassembled WGS sequence"/>
</dbReference>
<evidence type="ECO:0000313" key="8">
    <source>
        <dbReference type="EMBL" id="MCK8487310.1"/>
    </source>
</evidence>
<feature type="transmembrane region" description="Helical" evidence="7">
    <location>
        <begin position="147"/>
        <end position="168"/>
    </location>
</feature>
<feature type="transmembrane region" description="Helical" evidence="7">
    <location>
        <begin position="327"/>
        <end position="351"/>
    </location>
</feature>
<organism evidence="8 9">
    <name type="scientific">Paenibacillus mellifer</name>
    <dbReference type="NCBI Taxonomy" id="2937794"/>
    <lineage>
        <taxon>Bacteria</taxon>
        <taxon>Bacillati</taxon>
        <taxon>Bacillota</taxon>
        <taxon>Bacilli</taxon>
        <taxon>Bacillales</taxon>
        <taxon>Paenibacillaceae</taxon>
        <taxon>Paenibacillus</taxon>
    </lineage>
</organism>
<reference evidence="8" key="1">
    <citation type="submission" date="2022-04" db="EMBL/GenBank/DDBJ databases">
        <authorList>
            <person name="Seo M.-J."/>
        </authorList>
    </citation>
    <scope>NUCLEOTIDE SEQUENCE</scope>
    <source>
        <strain evidence="8">MBLB2552</strain>
    </source>
</reference>
<dbReference type="PANTHER" id="PTHR30250">
    <property type="entry name" value="PST FAMILY PREDICTED COLANIC ACID TRANSPORTER"/>
    <property type="match status" value="1"/>
</dbReference>
<keyword evidence="5 7" id="KW-0472">Membrane</keyword>
<comment type="caution">
    <text evidence="8">The sequence shown here is derived from an EMBL/GenBank/DDBJ whole genome shotgun (WGS) entry which is preliminary data.</text>
</comment>
<dbReference type="EMBL" id="JALPRK010000006">
    <property type="protein sequence ID" value="MCK8487310.1"/>
    <property type="molecule type" value="Genomic_DNA"/>
</dbReference>
<evidence type="ECO:0000256" key="4">
    <source>
        <dbReference type="ARBA" id="ARBA00022989"/>
    </source>
</evidence>
<feature type="transmembrane region" description="Helical" evidence="7">
    <location>
        <begin position="249"/>
        <end position="275"/>
    </location>
</feature>
<dbReference type="PANTHER" id="PTHR30250:SF28">
    <property type="entry name" value="POLYSACCHARIDE BIOSYNTHESIS PROTEIN"/>
    <property type="match status" value="1"/>
</dbReference>
<proteinExistence type="predicted"/>
<feature type="transmembrane region" description="Helical" evidence="7">
    <location>
        <begin position="104"/>
        <end position="127"/>
    </location>
</feature>
<dbReference type="RefSeq" id="WP_248551511.1">
    <property type="nucleotide sequence ID" value="NZ_JALPRK010000006.1"/>
</dbReference>
<evidence type="ECO:0000256" key="7">
    <source>
        <dbReference type="SAM" id="Phobius"/>
    </source>
</evidence>
<evidence type="ECO:0000256" key="1">
    <source>
        <dbReference type="ARBA" id="ARBA00004651"/>
    </source>
</evidence>
<evidence type="ECO:0000256" key="5">
    <source>
        <dbReference type="ARBA" id="ARBA00023136"/>
    </source>
</evidence>